<protein>
    <recommendedName>
        <fullName evidence="6">BTB domain-containing protein</fullName>
    </recommendedName>
</protein>
<organism evidence="5">
    <name type="scientific">Triticum aestivum</name>
    <name type="common">Wheat</name>
    <dbReference type="NCBI Taxonomy" id="4565"/>
    <lineage>
        <taxon>Eukaryota</taxon>
        <taxon>Viridiplantae</taxon>
        <taxon>Streptophyta</taxon>
        <taxon>Embryophyta</taxon>
        <taxon>Tracheophyta</taxon>
        <taxon>Spermatophyta</taxon>
        <taxon>Magnoliopsida</taxon>
        <taxon>Liliopsida</taxon>
        <taxon>Poales</taxon>
        <taxon>Poaceae</taxon>
        <taxon>BOP clade</taxon>
        <taxon>Pooideae</taxon>
        <taxon>Triticodae</taxon>
        <taxon>Triticeae</taxon>
        <taxon>Triticinae</taxon>
        <taxon>Triticum</taxon>
    </lineage>
</organism>
<evidence type="ECO:0000259" key="4">
    <source>
        <dbReference type="PROSITE" id="PS50144"/>
    </source>
</evidence>
<dbReference type="InterPro" id="IPR056423">
    <property type="entry name" value="BACK_BPM_SPOP"/>
</dbReference>
<comment type="caution">
    <text evidence="5">The sequence shown here is derived from an EMBL/GenBank/DDBJ whole genome shotgun (WGS) entry which is preliminary data.</text>
</comment>
<dbReference type="PANTHER" id="PTHR26379:SF428">
    <property type="entry name" value="GENOME ASSEMBLY, CHROMOSOME: II"/>
    <property type="match status" value="1"/>
</dbReference>
<dbReference type="STRING" id="4565.W5D5J7"/>
<dbReference type="Pfam" id="PF22486">
    <property type="entry name" value="MATH_2"/>
    <property type="match status" value="1"/>
</dbReference>
<name>A0A3B6FL65_WHEAT</name>
<dbReference type="Pfam" id="PF24570">
    <property type="entry name" value="BACK_BPM_SPOP"/>
    <property type="match status" value="1"/>
</dbReference>
<dbReference type="Pfam" id="PF00651">
    <property type="entry name" value="BTB"/>
    <property type="match status" value="1"/>
</dbReference>
<sequence>MGCTASTRRAGRGSLVFEVSGYGGVSLDVQSSEVFTVGAYDWQIRFYEEGVFGHSGGYVAVYLFLVSKKAKVRATFELSLVDITGSTPPRTMRTVAAEFDSGDRTCFGHPEFMRKSDLEASPYLRGGDRLTIECTITICTEAPKSFVEVPLPPSDITDHLRKLWQGKEGTDVTFEVQGEAFPAHKTVLAMRSPVFKAELYGALRENDMGRVIIGDMQPAVFEALLHFIYTDSLPTMHDLYQDQDEYKEIIGHLLVAADRYAMERLKIICESILCKNIDSKTVVTTLPLADQHHCNKLTDACIEFIASLGKVDDIIASQGYDELKRTCPLALLELWEKATRLYMI</sequence>
<reference evidence="5" key="2">
    <citation type="submission" date="2020-03" db="EMBL/GenBank/DDBJ databases">
        <title>The second near-complete assembly of the hexaploid bread wheat (Triticum aestivum) genome.</title>
        <authorList>
            <person name="Zimin A.V."/>
            <person name="Puiu D."/>
            <person name="Shumante A."/>
            <person name="Alonge M."/>
            <person name="Salzberg S.L."/>
        </authorList>
    </citation>
    <scope>NUCLEOTIDE SEQUENCE</scope>
    <source>
        <tissue evidence="5">Leaf</tissue>
    </source>
</reference>
<dbReference type="InterPro" id="IPR000210">
    <property type="entry name" value="BTB/POZ_dom"/>
</dbReference>
<dbReference type="PROSITE" id="PS50144">
    <property type="entry name" value="MATH"/>
    <property type="match status" value="1"/>
</dbReference>
<dbReference type="SMART" id="SM00225">
    <property type="entry name" value="BTB"/>
    <property type="match status" value="1"/>
</dbReference>
<gene>
    <name evidence="5" type="ORF">CFC21_040929</name>
</gene>
<accession>A0A3B6FL65</accession>
<dbReference type="SUPFAM" id="SSF54695">
    <property type="entry name" value="POZ domain"/>
    <property type="match status" value="1"/>
</dbReference>
<dbReference type="SMART" id="SM00061">
    <property type="entry name" value="MATH"/>
    <property type="match status" value="1"/>
</dbReference>
<comment type="pathway">
    <text evidence="1">Protein modification; protein ubiquitination.</text>
</comment>
<reference evidence="5" key="1">
    <citation type="journal article" date="2017" name="Gigascience">
        <title>The first near-complete assembly of the hexaploid bread wheat genome, Triticum aestivum.</title>
        <authorList>
            <person name="Zimin A.V."/>
            <person name="Puiu D."/>
            <person name="Hall R."/>
            <person name="Kingan S."/>
            <person name="Clavijo B.J."/>
            <person name="Salzberg S.L."/>
        </authorList>
    </citation>
    <scope>NUCLEOTIDE SEQUENCE</scope>
    <source>
        <tissue evidence="5">Leaf</tissue>
    </source>
</reference>
<evidence type="ECO:0000256" key="2">
    <source>
        <dbReference type="ARBA" id="ARBA00010846"/>
    </source>
</evidence>
<dbReference type="PANTHER" id="PTHR26379">
    <property type="entry name" value="BTB/POZ AND MATH DOMAIN-CONTAINING PROTEIN 1"/>
    <property type="match status" value="1"/>
</dbReference>
<evidence type="ECO:0008006" key="6">
    <source>
        <dbReference type="Google" id="ProtNLM"/>
    </source>
</evidence>
<comment type="similarity">
    <text evidence="2">Belongs to the Tdpoz family.</text>
</comment>
<dbReference type="InterPro" id="IPR002083">
    <property type="entry name" value="MATH/TRAF_dom"/>
</dbReference>
<dbReference type="CDD" id="cd00121">
    <property type="entry name" value="MATH"/>
    <property type="match status" value="1"/>
</dbReference>
<dbReference type="InterPro" id="IPR008974">
    <property type="entry name" value="TRAF-like"/>
</dbReference>
<feature type="domain" description="BTB" evidence="3">
    <location>
        <begin position="170"/>
        <end position="237"/>
    </location>
</feature>
<evidence type="ECO:0000259" key="3">
    <source>
        <dbReference type="PROSITE" id="PS50097"/>
    </source>
</evidence>
<dbReference type="Gene3D" id="3.30.710.10">
    <property type="entry name" value="Potassium Channel Kv1.1, Chain A"/>
    <property type="match status" value="1"/>
</dbReference>
<proteinExistence type="inferred from homology"/>
<feature type="domain" description="MATH" evidence="4">
    <location>
        <begin position="12"/>
        <end position="136"/>
    </location>
</feature>
<dbReference type="Gene3D" id="2.60.210.10">
    <property type="entry name" value="Apoptosis, Tumor Necrosis Factor Receptor Associated Protein 2, Chain A"/>
    <property type="match status" value="1"/>
</dbReference>
<dbReference type="PROSITE" id="PS50097">
    <property type="entry name" value="BTB"/>
    <property type="match status" value="1"/>
</dbReference>
<dbReference type="eggNOG" id="KOG1987">
    <property type="taxonomic scope" value="Eukaryota"/>
</dbReference>
<dbReference type="OMA" id="THIDIII"/>
<dbReference type="Gene3D" id="1.25.40.420">
    <property type="match status" value="1"/>
</dbReference>
<dbReference type="Proteomes" id="UP000815260">
    <property type="component" value="Chromosome 3B"/>
</dbReference>
<dbReference type="InterPro" id="IPR045005">
    <property type="entry name" value="BPM1-6"/>
</dbReference>
<evidence type="ECO:0000256" key="1">
    <source>
        <dbReference type="ARBA" id="ARBA00004906"/>
    </source>
</evidence>
<evidence type="ECO:0000313" key="5">
    <source>
        <dbReference type="EMBL" id="KAF7029102.1"/>
    </source>
</evidence>
<dbReference type="PaxDb" id="4565-Traes_3B_E571A48EC1.3"/>
<dbReference type="EMBL" id="CM022218">
    <property type="protein sequence ID" value="KAF7029102.1"/>
    <property type="molecule type" value="Genomic_DNA"/>
</dbReference>
<dbReference type="SUPFAM" id="SSF49599">
    <property type="entry name" value="TRAF domain-like"/>
    <property type="match status" value="1"/>
</dbReference>
<dbReference type="InterPro" id="IPR011333">
    <property type="entry name" value="SKP1/BTB/POZ_sf"/>
</dbReference>
<dbReference type="CDD" id="cd18280">
    <property type="entry name" value="BTB_POZ_BPM_plant"/>
    <property type="match status" value="1"/>
</dbReference>